<evidence type="ECO:0000313" key="2">
    <source>
        <dbReference type="Proteomes" id="UP000053989"/>
    </source>
</evidence>
<accession>A0A0C3D6S9</accession>
<evidence type="ECO:0000313" key="1">
    <source>
        <dbReference type="EMBL" id="KIM56485.1"/>
    </source>
</evidence>
<sequence length="70" mass="7670">MSTSVDHHNQQQHQHHHSAITPQVLCMYTLTCVHPRLHSMTAPTVWHPSALLHALAQCDPTPPAGATSCT</sequence>
<dbReference type="Proteomes" id="UP000053989">
    <property type="component" value="Unassembled WGS sequence"/>
</dbReference>
<dbReference type="HOGENOM" id="CLU_2759273_0_0_1"/>
<gene>
    <name evidence="1" type="ORF">SCLCIDRAFT_29619</name>
</gene>
<proteinExistence type="predicted"/>
<dbReference type="AlphaFoldDB" id="A0A0C3D6S9"/>
<reference evidence="1 2" key="1">
    <citation type="submission" date="2014-04" db="EMBL/GenBank/DDBJ databases">
        <authorList>
            <consortium name="DOE Joint Genome Institute"/>
            <person name="Kuo A."/>
            <person name="Kohler A."/>
            <person name="Nagy L.G."/>
            <person name="Floudas D."/>
            <person name="Copeland A."/>
            <person name="Barry K.W."/>
            <person name="Cichocki N."/>
            <person name="Veneault-Fourrey C."/>
            <person name="LaButti K."/>
            <person name="Lindquist E.A."/>
            <person name="Lipzen A."/>
            <person name="Lundell T."/>
            <person name="Morin E."/>
            <person name="Murat C."/>
            <person name="Sun H."/>
            <person name="Tunlid A."/>
            <person name="Henrissat B."/>
            <person name="Grigoriev I.V."/>
            <person name="Hibbett D.S."/>
            <person name="Martin F."/>
            <person name="Nordberg H.P."/>
            <person name="Cantor M.N."/>
            <person name="Hua S.X."/>
        </authorList>
    </citation>
    <scope>NUCLEOTIDE SEQUENCE [LARGE SCALE GENOMIC DNA]</scope>
    <source>
        <strain evidence="1 2">Foug A</strain>
    </source>
</reference>
<dbReference type="EMBL" id="KN822116">
    <property type="protein sequence ID" value="KIM56485.1"/>
    <property type="molecule type" value="Genomic_DNA"/>
</dbReference>
<name>A0A0C3D6S9_9AGAM</name>
<protein>
    <submittedName>
        <fullName evidence="1">Uncharacterized protein</fullName>
    </submittedName>
</protein>
<dbReference type="InParanoid" id="A0A0C3D6S9"/>
<keyword evidence="2" id="KW-1185">Reference proteome</keyword>
<reference evidence="2" key="2">
    <citation type="submission" date="2015-01" db="EMBL/GenBank/DDBJ databases">
        <title>Evolutionary Origins and Diversification of the Mycorrhizal Mutualists.</title>
        <authorList>
            <consortium name="DOE Joint Genome Institute"/>
            <consortium name="Mycorrhizal Genomics Consortium"/>
            <person name="Kohler A."/>
            <person name="Kuo A."/>
            <person name="Nagy L.G."/>
            <person name="Floudas D."/>
            <person name="Copeland A."/>
            <person name="Barry K.W."/>
            <person name="Cichocki N."/>
            <person name="Veneault-Fourrey C."/>
            <person name="LaButti K."/>
            <person name="Lindquist E.A."/>
            <person name="Lipzen A."/>
            <person name="Lundell T."/>
            <person name="Morin E."/>
            <person name="Murat C."/>
            <person name="Riley R."/>
            <person name="Ohm R."/>
            <person name="Sun H."/>
            <person name="Tunlid A."/>
            <person name="Henrissat B."/>
            <person name="Grigoriev I.V."/>
            <person name="Hibbett D.S."/>
            <person name="Martin F."/>
        </authorList>
    </citation>
    <scope>NUCLEOTIDE SEQUENCE [LARGE SCALE GENOMIC DNA]</scope>
    <source>
        <strain evidence="2">Foug A</strain>
    </source>
</reference>
<organism evidence="1 2">
    <name type="scientific">Scleroderma citrinum Foug A</name>
    <dbReference type="NCBI Taxonomy" id="1036808"/>
    <lineage>
        <taxon>Eukaryota</taxon>
        <taxon>Fungi</taxon>
        <taxon>Dikarya</taxon>
        <taxon>Basidiomycota</taxon>
        <taxon>Agaricomycotina</taxon>
        <taxon>Agaricomycetes</taxon>
        <taxon>Agaricomycetidae</taxon>
        <taxon>Boletales</taxon>
        <taxon>Sclerodermatineae</taxon>
        <taxon>Sclerodermataceae</taxon>
        <taxon>Scleroderma</taxon>
    </lineage>
</organism>